<dbReference type="EMBL" id="WUMU01000003">
    <property type="protein sequence ID" value="MXN17022.1"/>
    <property type="molecule type" value="Genomic_DNA"/>
</dbReference>
<dbReference type="InterPro" id="IPR029044">
    <property type="entry name" value="Nucleotide-diphossugar_trans"/>
</dbReference>
<keyword evidence="2" id="KW-0812">Transmembrane</keyword>
<dbReference type="CDD" id="cd00761">
    <property type="entry name" value="Glyco_tranf_GTA_type"/>
    <property type="match status" value="1"/>
</dbReference>
<feature type="compositionally biased region" description="Basic and acidic residues" evidence="4">
    <location>
        <begin position="422"/>
        <end position="431"/>
    </location>
</feature>
<keyword evidence="3" id="KW-1133">Transmembrane helix</keyword>
<dbReference type="PANTHER" id="PTHR21461:SF69">
    <property type="entry name" value="GLYCOSYLTRANSFERASE FAMILY 92 PROTEIN"/>
    <property type="match status" value="1"/>
</dbReference>
<dbReference type="GO" id="GO:0005737">
    <property type="term" value="C:cytoplasm"/>
    <property type="evidence" value="ECO:0007669"/>
    <property type="project" value="TreeGrafter"/>
</dbReference>
<dbReference type="AlphaFoldDB" id="A0A6L7G007"/>
<comment type="caution">
    <text evidence="5">The sequence shown here is derived from an EMBL/GenBank/DDBJ whole genome shotgun (WGS) entry which is preliminary data.</text>
</comment>
<dbReference type="GO" id="GO:0016757">
    <property type="term" value="F:glycosyltransferase activity"/>
    <property type="evidence" value="ECO:0007669"/>
    <property type="project" value="TreeGrafter"/>
</dbReference>
<gene>
    <name evidence="5" type="ORF">GR170_04190</name>
</gene>
<evidence type="ECO:0000256" key="1">
    <source>
        <dbReference type="ARBA" id="ARBA00004167"/>
    </source>
</evidence>
<protein>
    <submittedName>
        <fullName evidence="5">Glycosyltransferase family 2 protein</fullName>
    </submittedName>
</protein>
<accession>A0A6L7G007</accession>
<evidence type="ECO:0000313" key="6">
    <source>
        <dbReference type="Proteomes" id="UP000477911"/>
    </source>
</evidence>
<sequence length="795" mass="87991">MRILLHIGPDCASATVLQAALARRRDALRAQGLLFARSPGARNHTRLYMAVTDPGNIDPLRLARGYLMPAAQAALRQAVTADLAQEVATHRPEVLILSAAQLLPGLLHEAELRRLHALLAPLSEQITVIAHVEAQPRMMLRAYAAQLLEGRRSTLELEQALPTQENWTTACLSALPPANPFSGQFPKVQAPLFWLDYAAVVARWEAVFGAGTMRLCPHDPQQIHGPGLRAVLSRDFGLPPLPEPEPEAPAPPPLSAATLTRARRMNALLGRYLQQERRLIDRRLRLRLLSEISVPGPAPDPGELVPLCARFAQGNAALSARWPELAPVLTPPADSSGGRPWQEADPGFGFRPSPYLLALRWHIDHGDPEGKTAEAEAFLSGADSLPASANPEKDGLSLAARALLPPAALARYHQLRQGPFAPHDRLGKVPEEAEAPPYRPAPARSLSPGCTGRVVIACMKNEAPYILEWIAHHRAIGFDAFLIYSNDCTDGTAQILERLQQMGVIAHRNNDGWQGKSPQQWALDRALQEPLIRDAEWIAHFDVDEFVNIRCGNGTLDDLLARVPGATNIAMTWRLFGHDGVTRLEDRPVLDQFTRCAPKYCPKPHTSWGFKTLYRNIGAYRKLSCHRPNKLDEGRAAQVAWVNGSGQPMPEALRSGWRNSRASIGYDLLQLNHYALRSAESFLVKRQRGRALHVDRSIGYAYWLRMDWNDHRDLTIRRNLPRMQAELSRLKADPALAALHEAGFAWHRAKVAALLELPEFRKLYTEVLQLKLSATERAAYALTLDQDGPAAQAPP</sequence>
<feature type="region of interest" description="Disordered" evidence="4">
    <location>
        <begin position="420"/>
        <end position="444"/>
    </location>
</feature>
<reference evidence="5 6" key="1">
    <citation type="submission" date="2019-12" db="EMBL/GenBank/DDBJ databases">
        <authorList>
            <person name="Li M."/>
        </authorList>
    </citation>
    <scope>NUCLEOTIDE SEQUENCE [LARGE SCALE GENOMIC DNA]</scope>
    <source>
        <strain evidence="5 6">GBMRC 2024</strain>
    </source>
</reference>
<keyword evidence="6" id="KW-1185">Reference proteome</keyword>
<dbReference type="RefSeq" id="WP_160891919.1">
    <property type="nucleotide sequence ID" value="NZ_WUMU01000003.1"/>
</dbReference>
<keyword evidence="5" id="KW-0808">Transferase</keyword>
<evidence type="ECO:0000256" key="2">
    <source>
        <dbReference type="ARBA" id="ARBA00022692"/>
    </source>
</evidence>
<dbReference type="GO" id="GO:0016020">
    <property type="term" value="C:membrane"/>
    <property type="evidence" value="ECO:0007669"/>
    <property type="project" value="UniProtKB-SubCell"/>
</dbReference>
<organism evidence="5 6">
    <name type="scientific">Pseudooceanicola albus</name>
    <dbReference type="NCBI Taxonomy" id="2692189"/>
    <lineage>
        <taxon>Bacteria</taxon>
        <taxon>Pseudomonadati</taxon>
        <taxon>Pseudomonadota</taxon>
        <taxon>Alphaproteobacteria</taxon>
        <taxon>Rhodobacterales</taxon>
        <taxon>Paracoccaceae</taxon>
        <taxon>Pseudooceanicola</taxon>
    </lineage>
</organism>
<dbReference type="Pfam" id="PF13704">
    <property type="entry name" value="Glyco_tranf_2_4"/>
    <property type="match status" value="1"/>
</dbReference>
<comment type="subcellular location">
    <subcellularLocation>
        <location evidence="1">Membrane</location>
        <topology evidence="1">Single-pass membrane protein</topology>
    </subcellularLocation>
</comment>
<evidence type="ECO:0000256" key="4">
    <source>
        <dbReference type="SAM" id="MobiDB-lite"/>
    </source>
</evidence>
<evidence type="ECO:0000313" key="5">
    <source>
        <dbReference type="EMBL" id="MXN17022.1"/>
    </source>
</evidence>
<dbReference type="SUPFAM" id="SSF53448">
    <property type="entry name" value="Nucleotide-diphospho-sugar transferases"/>
    <property type="match status" value="1"/>
</dbReference>
<dbReference type="PANTHER" id="PTHR21461">
    <property type="entry name" value="GLYCOSYLTRANSFERASE FAMILY 92 PROTEIN"/>
    <property type="match status" value="1"/>
</dbReference>
<name>A0A6L7G007_9RHOB</name>
<keyword evidence="3" id="KW-0472">Membrane</keyword>
<dbReference type="Proteomes" id="UP000477911">
    <property type="component" value="Unassembled WGS sequence"/>
</dbReference>
<proteinExistence type="predicted"/>
<evidence type="ECO:0000256" key="3">
    <source>
        <dbReference type="ARBA" id="ARBA00022989"/>
    </source>
</evidence>